<organism evidence="1">
    <name type="scientific">Siphoviridae sp. ctj912</name>
    <dbReference type="NCBI Taxonomy" id="2827920"/>
    <lineage>
        <taxon>Viruses</taxon>
        <taxon>Duplodnaviria</taxon>
        <taxon>Heunggongvirae</taxon>
        <taxon>Uroviricota</taxon>
        <taxon>Caudoviricetes</taxon>
    </lineage>
</organism>
<evidence type="ECO:0000313" key="1">
    <source>
        <dbReference type="EMBL" id="DAF52460.1"/>
    </source>
</evidence>
<dbReference type="Gene3D" id="3.40.50.300">
    <property type="entry name" value="P-loop containing nucleotide triphosphate hydrolases"/>
    <property type="match status" value="1"/>
</dbReference>
<reference evidence="1" key="1">
    <citation type="journal article" date="2021" name="Proc. Natl. Acad. Sci. U.S.A.">
        <title>A Catalog of Tens of Thousands of Viruses from Human Metagenomes Reveals Hidden Associations with Chronic Diseases.</title>
        <authorList>
            <person name="Tisza M.J."/>
            <person name="Buck C.B."/>
        </authorList>
    </citation>
    <scope>NUCLEOTIDE SEQUENCE</scope>
    <source>
        <strain evidence="1">Ctj912</strain>
    </source>
</reference>
<sequence>MAHDEYAPPPLALDFNPAHTLGFLISDWIEAHCLVPSGVYFNQPLVLNGWQLFCNANHYRIKAKAVADPHRLVEPFTYRRSLWVGPQKSGKSPLAAAVALAEGVGPAMFAGWAREGDVYRCSDHGCGCGWEYWYEPGEAMGRPRDKSLIALLAFAEDQTRNVYEPLQAMIKSGPLGDFVRVREGFVRLPNEGKIVPVTSAARSKLGQPFTCAIADESGLYTPQSGVLITWQTIRRAVAGMQGRTIELTNPWDPMEDSAAQQAYQSRARDIFKFYERPPLDWDYTKKADRSKIHRFVYASSPWVDPKAIDAEVDELMETDPTQAERFFGNRLVQGKGSYLTEKVWDRQTRDTQPEPGCEIALGFDGSRSGDWTAIRAETVDGLRFTPTYGPDQRPTVWNPDEWPEGRIPRGEVDAAVAELMERYTVQRFYCDPRHWETQIDHWEQLYGDYVVVQWPTNSITRMFAALVRFREDLAEGLTTHTPDETAKLCALHARKVAKPGDKFILGKPAEHMKIDVLMADILAHEAAADERAEGWEPGGAISFAW</sequence>
<accession>A0A8S5SN19</accession>
<name>A0A8S5SN19_9CAUD</name>
<proteinExistence type="predicted"/>
<dbReference type="EMBL" id="BK032637">
    <property type="protein sequence ID" value="DAF52460.1"/>
    <property type="molecule type" value="Genomic_DNA"/>
</dbReference>
<dbReference type="InterPro" id="IPR027417">
    <property type="entry name" value="P-loop_NTPase"/>
</dbReference>
<protein>
    <submittedName>
        <fullName evidence="1">Large Terminase</fullName>
    </submittedName>
</protein>